<comment type="caution">
    <text evidence="10">The sequence shown here is derived from an EMBL/GenBank/DDBJ whole genome shotgun (WGS) entry which is preliminary data.</text>
</comment>
<evidence type="ECO:0000256" key="2">
    <source>
        <dbReference type="ARBA" id="ARBA00010617"/>
    </source>
</evidence>
<sequence length="556" mass="62094">MALLTELLATPYLVQGLCVAVIVLFVSSFWQDLSDEIPYGRVPLVGKEWWDLSNKKAKTRFAEAARALIEEGFAKSTGIFQVMATTRPLIVLHPKYVDEIKSHPHLSFELATKKNFFEDRIAGFEAFHPAGASSVILDTVRIKLTQALGSLTIPLSVETAATVKEAFPPSDEWTTYNFSHKVPYMIARLSALVLMGETVCRDPAWLDVSVNYTIDAFLAARALRMWPSVLRPLVHWFMPSCQKLRQHFAVARAIVAREVENRTLAKQGQRDSGNVPRRADALDWLEQISTAHGSVSDRPREQIGLALAAIHTTSNLLTNVVYDLAAYPEYVDPLREEIKAVLAEDGSLKKTSLLKLKLMDSVIKESQRVNPVSIGKSSILSLPSLLLFLHVSPKCFLHASYQLILPSLPTVSMNRVALDPIPLSDGTVIPRGATIAVSAHINEDDAVYPNASAYDGFRFYKKRQEPGHEHRHQLVTTTSENFSFGHGRHACPGRFFAANETKILLMHMLLKYDWKFKDVKGRPRNFEIGTESIADPSVELLFRGRVPDVDLVMLGE</sequence>
<dbReference type="SUPFAM" id="SSF48264">
    <property type="entry name" value="Cytochrome P450"/>
    <property type="match status" value="2"/>
</dbReference>
<accession>A0A1S9RGB5</accession>
<keyword evidence="9" id="KW-1133">Transmembrane helix</keyword>
<dbReference type="GO" id="GO:0016705">
    <property type="term" value="F:oxidoreductase activity, acting on paired donors, with incorporation or reduction of molecular oxygen"/>
    <property type="evidence" value="ECO:0007669"/>
    <property type="project" value="InterPro"/>
</dbReference>
<dbReference type="GO" id="GO:0020037">
    <property type="term" value="F:heme binding"/>
    <property type="evidence" value="ECO:0007669"/>
    <property type="project" value="InterPro"/>
</dbReference>
<comment type="similarity">
    <text evidence="2 8">Belongs to the cytochrome P450 family.</text>
</comment>
<evidence type="ECO:0000256" key="7">
    <source>
        <dbReference type="ARBA" id="ARBA00023033"/>
    </source>
</evidence>
<dbReference type="EMBL" id="LJBN01000181">
    <property type="protein sequence ID" value="OOQ84396.1"/>
    <property type="molecule type" value="Genomic_DNA"/>
</dbReference>
<dbReference type="InterPro" id="IPR017972">
    <property type="entry name" value="Cyt_P450_CS"/>
</dbReference>
<evidence type="ECO:0000313" key="10">
    <source>
        <dbReference type="EMBL" id="OOQ84396.1"/>
    </source>
</evidence>
<gene>
    <name evidence="10" type="ORF">PEBR_30341</name>
</gene>
<evidence type="ECO:0000256" key="6">
    <source>
        <dbReference type="ARBA" id="ARBA00023004"/>
    </source>
</evidence>
<evidence type="ECO:0000256" key="9">
    <source>
        <dbReference type="SAM" id="Phobius"/>
    </source>
</evidence>
<keyword evidence="4 8" id="KW-0479">Metal-binding</keyword>
<protein>
    <submittedName>
        <fullName evidence="10">Cytochrome P450</fullName>
    </submittedName>
</protein>
<evidence type="ECO:0000256" key="4">
    <source>
        <dbReference type="ARBA" id="ARBA00022723"/>
    </source>
</evidence>
<keyword evidence="9" id="KW-0472">Membrane</keyword>
<dbReference type="PANTHER" id="PTHR46206">
    <property type="entry name" value="CYTOCHROME P450"/>
    <property type="match status" value="1"/>
</dbReference>
<dbReference type="InterPro" id="IPR001128">
    <property type="entry name" value="Cyt_P450"/>
</dbReference>
<dbReference type="GO" id="GO:0005506">
    <property type="term" value="F:iron ion binding"/>
    <property type="evidence" value="ECO:0007669"/>
    <property type="project" value="InterPro"/>
</dbReference>
<reference evidence="11" key="1">
    <citation type="submission" date="2015-09" db="EMBL/GenBank/DDBJ databases">
        <authorList>
            <person name="Fill T.P."/>
            <person name="Baretta J.F."/>
            <person name="de Almeida L.G."/>
            <person name="Rocha M."/>
            <person name="de Souza D.H."/>
            <person name="Malavazi I."/>
            <person name="Cerdeira L.T."/>
            <person name="Hong H."/>
            <person name="Samborskyy M."/>
            <person name="de Vasconcelos A.T."/>
            <person name="Leadlay P."/>
            <person name="Rodrigues-Filho E."/>
        </authorList>
    </citation>
    <scope>NUCLEOTIDE SEQUENCE [LARGE SCALE GENOMIC DNA]</scope>
    <source>
        <strain evidence="11">LaBioMMi 136</strain>
    </source>
</reference>
<evidence type="ECO:0000256" key="5">
    <source>
        <dbReference type="ARBA" id="ARBA00023002"/>
    </source>
</evidence>
<keyword evidence="6 8" id="KW-0408">Iron</keyword>
<keyword evidence="9" id="KW-0812">Transmembrane</keyword>
<dbReference type="GO" id="GO:0043386">
    <property type="term" value="P:mycotoxin biosynthetic process"/>
    <property type="evidence" value="ECO:0007669"/>
    <property type="project" value="UniProtKB-ARBA"/>
</dbReference>
<dbReference type="GO" id="GO:0004497">
    <property type="term" value="F:monooxygenase activity"/>
    <property type="evidence" value="ECO:0007669"/>
    <property type="project" value="UniProtKB-KW"/>
</dbReference>
<proteinExistence type="inferred from homology"/>
<dbReference type="PROSITE" id="PS00086">
    <property type="entry name" value="CYTOCHROME_P450"/>
    <property type="match status" value="1"/>
</dbReference>
<keyword evidence="7 8" id="KW-0503">Monooxygenase</keyword>
<organism evidence="10 11">
    <name type="scientific">Penicillium brasilianum</name>
    <dbReference type="NCBI Taxonomy" id="104259"/>
    <lineage>
        <taxon>Eukaryota</taxon>
        <taxon>Fungi</taxon>
        <taxon>Dikarya</taxon>
        <taxon>Ascomycota</taxon>
        <taxon>Pezizomycotina</taxon>
        <taxon>Eurotiomycetes</taxon>
        <taxon>Eurotiomycetidae</taxon>
        <taxon>Eurotiales</taxon>
        <taxon>Aspergillaceae</taxon>
        <taxon>Penicillium</taxon>
    </lineage>
</organism>
<evidence type="ECO:0000256" key="3">
    <source>
        <dbReference type="ARBA" id="ARBA00022617"/>
    </source>
</evidence>
<dbReference type="Pfam" id="PF00067">
    <property type="entry name" value="p450"/>
    <property type="match status" value="2"/>
</dbReference>
<feature type="transmembrane region" description="Helical" evidence="9">
    <location>
        <begin position="12"/>
        <end position="30"/>
    </location>
</feature>
<dbReference type="CDD" id="cd11041">
    <property type="entry name" value="CYP503A1-like"/>
    <property type="match status" value="1"/>
</dbReference>
<dbReference type="InterPro" id="IPR036396">
    <property type="entry name" value="Cyt_P450_sf"/>
</dbReference>
<dbReference type="Gene3D" id="1.10.630.10">
    <property type="entry name" value="Cytochrome P450"/>
    <property type="match status" value="2"/>
</dbReference>
<evidence type="ECO:0000313" key="11">
    <source>
        <dbReference type="Proteomes" id="UP000190744"/>
    </source>
</evidence>
<dbReference type="Proteomes" id="UP000190744">
    <property type="component" value="Unassembled WGS sequence"/>
</dbReference>
<dbReference type="PANTHER" id="PTHR46206:SF2">
    <property type="entry name" value="CYTOCHROME P450 MONOOXYGENASE AUSG-RELATED"/>
    <property type="match status" value="1"/>
</dbReference>
<evidence type="ECO:0000256" key="1">
    <source>
        <dbReference type="ARBA" id="ARBA00001971"/>
    </source>
</evidence>
<evidence type="ECO:0000256" key="8">
    <source>
        <dbReference type="RuleBase" id="RU000461"/>
    </source>
</evidence>
<keyword evidence="3 8" id="KW-0349">Heme</keyword>
<name>A0A1S9RGB5_PENBI</name>
<dbReference type="AlphaFoldDB" id="A0A1S9RGB5"/>
<keyword evidence="5 8" id="KW-0560">Oxidoreductase</keyword>
<comment type="cofactor">
    <cofactor evidence="1">
        <name>heme</name>
        <dbReference type="ChEBI" id="CHEBI:30413"/>
    </cofactor>
</comment>